<dbReference type="SUPFAM" id="SSF53850">
    <property type="entry name" value="Periplasmic binding protein-like II"/>
    <property type="match status" value="1"/>
</dbReference>
<proteinExistence type="predicted"/>
<dbReference type="PANTHER" id="PTHR35936">
    <property type="entry name" value="MEMBRANE-BOUND LYTIC MUREIN TRANSGLYCOSYLASE F"/>
    <property type="match status" value="1"/>
</dbReference>
<dbReference type="Proteomes" id="UP000030377">
    <property type="component" value="Unassembled WGS sequence"/>
</dbReference>
<reference evidence="4 5" key="1">
    <citation type="submission" date="2014-09" db="EMBL/GenBank/DDBJ databases">
        <title>Draft genome of Bradyrhizobium japonicum Is-34.</title>
        <authorList>
            <person name="Tsurumaru H."/>
            <person name="Yamakawa T."/>
            <person name="Hashimoto S."/>
            <person name="Okizaki K."/>
            <person name="Kanesaki Y."/>
            <person name="Yoshikawa H."/>
            <person name="Yajima S."/>
        </authorList>
    </citation>
    <scope>NUCLEOTIDE SEQUENCE [LARGE SCALE GENOMIC DNA]</scope>
    <source>
        <strain evidence="4 5">Is-34</strain>
    </source>
</reference>
<evidence type="ECO:0000256" key="1">
    <source>
        <dbReference type="ARBA" id="ARBA00022729"/>
    </source>
</evidence>
<organism evidence="4 5">
    <name type="scientific">Bradyrhizobium japonicum</name>
    <dbReference type="NCBI Taxonomy" id="375"/>
    <lineage>
        <taxon>Bacteria</taxon>
        <taxon>Pseudomonadati</taxon>
        <taxon>Pseudomonadota</taxon>
        <taxon>Alphaproteobacteria</taxon>
        <taxon>Hyphomicrobiales</taxon>
        <taxon>Nitrobacteraceae</taxon>
        <taxon>Bradyrhizobium</taxon>
    </lineage>
</organism>
<evidence type="ECO:0000313" key="4">
    <source>
        <dbReference type="EMBL" id="KGT72924.1"/>
    </source>
</evidence>
<evidence type="ECO:0000259" key="3">
    <source>
        <dbReference type="SMART" id="SM00062"/>
    </source>
</evidence>
<dbReference type="Pfam" id="PF00497">
    <property type="entry name" value="SBP_bac_3"/>
    <property type="match status" value="1"/>
</dbReference>
<gene>
    <name evidence="4" type="ORF">MA20_47445</name>
</gene>
<keyword evidence="1 2" id="KW-0732">Signal</keyword>
<accession>A0A0A3XI37</accession>
<dbReference type="Gene3D" id="3.40.190.10">
    <property type="entry name" value="Periplasmic binding protein-like II"/>
    <property type="match status" value="2"/>
</dbReference>
<dbReference type="SMART" id="SM00062">
    <property type="entry name" value="PBPb"/>
    <property type="match status" value="1"/>
</dbReference>
<feature type="domain" description="Solute-binding protein family 3/N-terminal" evidence="3">
    <location>
        <begin position="42"/>
        <end position="277"/>
    </location>
</feature>
<protein>
    <submittedName>
        <fullName evidence="4">Amino acid ABC transporter</fullName>
    </submittedName>
</protein>
<dbReference type="PANTHER" id="PTHR35936:SF17">
    <property type="entry name" value="ARGININE-BINDING EXTRACELLULAR PROTEIN ARTP"/>
    <property type="match status" value="1"/>
</dbReference>
<dbReference type="EMBL" id="JRPN01000096">
    <property type="protein sequence ID" value="KGT72924.1"/>
    <property type="molecule type" value="Genomic_DNA"/>
</dbReference>
<comment type="caution">
    <text evidence="4">The sequence shown here is derived from an EMBL/GenBank/DDBJ whole genome shotgun (WGS) entry which is preliminary data.</text>
</comment>
<evidence type="ECO:0000313" key="5">
    <source>
        <dbReference type="Proteomes" id="UP000030377"/>
    </source>
</evidence>
<name>A0A0A3XI37_BRAJP</name>
<sequence length="296" mass="32067">MRRLEFSRRALLLGSAALALRGAGVSAACAQSIADRVLKEGKITIGIHNRSPWGFKAEDGSPSGFHPDLVKSVLGPLGVKKVDFVIIDWQALLPSLLSKRIDAVATGMQITPQRCETVIFSNPDLAIKDGLAVRPGNPHNIHSLADVARDPALHLGILRGSSEVDRAVKAGVPRDRILLFPDYSALVSALLGGRIEGVVLPPASVNELLKDANLKGKLERAVPYVGLVENGREFAGYQAVVFRQEDSQLRDFYNESFAKRKAEGTVMAIAERYGFTEGDIAPNDWTTKDICGANYR</sequence>
<dbReference type="PROSITE" id="PS51318">
    <property type="entry name" value="TAT"/>
    <property type="match status" value="1"/>
</dbReference>
<feature type="signal peptide" evidence="2">
    <location>
        <begin position="1"/>
        <end position="30"/>
    </location>
</feature>
<evidence type="ECO:0000256" key="2">
    <source>
        <dbReference type="SAM" id="SignalP"/>
    </source>
</evidence>
<dbReference type="InterPro" id="IPR006311">
    <property type="entry name" value="TAT_signal"/>
</dbReference>
<dbReference type="InterPro" id="IPR001638">
    <property type="entry name" value="Solute-binding_3/MltF_N"/>
</dbReference>
<feature type="chain" id="PRO_5002004406" evidence="2">
    <location>
        <begin position="31"/>
        <end position="296"/>
    </location>
</feature>
<dbReference type="AlphaFoldDB" id="A0A0A3XI37"/>